<dbReference type="KEGG" id="erl:AOC36_10770"/>
<evidence type="ECO:0000313" key="4">
    <source>
        <dbReference type="EMBL" id="AMC94436.1"/>
    </source>
</evidence>
<dbReference type="NCBIfam" id="NF001911">
    <property type="entry name" value="PRK00685.1"/>
    <property type="match status" value="1"/>
</dbReference>
<evidence type="ECO:0000313" key="5">
    <source>
        <dbReference type="Proteomes" id="UP000063781"/>
    </source>
</evidence>
<dbReference type="PANTHER" id="PTHR43546:SF3">
    <property type="entry name" value="UPF0173 METAL-DEPENDENT HYDROLASE MJ1163"/>
    <property type="match status" value="1"/>
</dbReference>
<dbReference type="InterPro" id="IPR001279">
    <property type="entry name" value="Metallo-B-lactamas"/>
</dbReference>
<dbReference type="InterPro" id="IPR036866">
    <property type="entry name" value="RibonucZ/Hydroxyglut_hydro"/>
</dbReference>
<organism evidence="4 5">
    <name type="scientific">Erysipelothrix larvae</name>
    <dbReference type="NCBI Taxonomy" id="1514105"/>
    <lineage>
        <taxon>Bacteria</taxon>
        <taxon>Bacillati</taxon>
        <taxon>Bacillota</taxon>
        <taxon>Erysipelotrichia</taxon>
        <taxon>Erysipelotrichales</taxon>
        <taxon>Erysipelotrichaceae</taxon>
        <taxon>Erysipelothrix</taxon>
    </lineage>
</organism>
<dbReference type="SMART" id="SM00849">
    <property type="entry name" value="Lactamase_B"/>
    <property type="match status" value="1"/>
</dbReference>
<dbReference type="Gene3D" id="3.60.15.10">
    <property type="entry name" value="Ribonuclease Z/Hydroxyacylglutathione hydrolase-like"/>
    <property type="match status" value="1"/>
</dbReference>
<dbReference type="InterPro" id="IPR050114">
    <property type="entry name" value="UPF0173_UPF0282_UlaG_hydrolase"/>
</dbReference>
<dbReference type="RefSeq" id="WP_067634169.1">
    <property type="nucleotide sequence ID" value="NZ_CP013213.1"/>
</dbReference>
<protein>
    <recommendedName>
        <fullName evidence="2">UPF0173 metal-dependent hydrolase AOC36_10770</fullName>
    </recommendedName>
</protein>
<dbReference type="Pfam" id="PF12706">
    <property type="entry name" value="Lactamase_B_2"/>
    <property type="match status" value="1"/>
</dbReference>
<dbReference type="STRING" id="1514105.AOC36_10770"/>
<keyword evidence="1 2" id="KW-0378">Hydrolase</keyword>
<proteinExistence type="inferred from homology"/>
<sequence length="229" mass="25038">MILTWYGHSCVHIVTSDGVKIIVDPFINGNPTCPVSVDDIDVDYIILTHGHNDHVGDTVEISKRCHAPVIGMVELCDFLEETFQLETIGANIGGKLVGNFGSVKFTQAIHSSSYVHEGKAYYMGLAAGIILDDGATKVYHAGDTAFFGDMAHIGPVDLAFLPIGDKYTMGIEEALKASELIQADTFIPVHYNTFSALKQNPYHYINQLPEANGFVPEIGRPFNESCIYL</sequence>
<gene>
    <name evidence="4" type="ORF">AOC36_10770</name>
</gene>
<dbReference type="HAMAP" id="MF_00457">
    <property type="entry name" value="UPF0173"/>
    <property type="match status" value="1"/>
</dbReference>
<dbReference type="EMBL" id="CP013213">
    <property type="protein sequence ID" value="AMC94436.1"/>
    <property type="molecule type" value="Genomic_DNA"/>
</dbReference>
<dbReference type="PANTHER" id="PTHR43546">
    <property type="entry name" value="UPF0173 METAL-DEPENDENT HYDROLASE MJ1163-RELATED"/>
    <property type="match status" value="1"/>
</dbReference>
<evidence type="ECO:0000256" key="2">
    <source>
        <dbReference type="HAMAP-Rule" id="MF_00457"/>
    </source>
</evidence>
<dbReference type="Proteomes" id="UP000063781">
    <property type="component" value="Chromosome"/>
</dbReference>
<dbReference type="InterPro" id="IPR022877">
    <property type="entry name" value="UPF0173"/>
</dbReference>
<accession>A0A0X8H1P3</accession>
<feature type="domain" description="Metallo-beta-lactamase" evidence="3">
    <location>
        <begin position="7"/>
        <end position="190"/>
    </location>
</feature>
<name>A0A0X8H1P3_9FIRM</name>
<keyword evidence="5" id="KW-1185">Reference proteome</keyword>
<dbReference type="GO" id="GO:0016787">
    <property type="term" value="F:hydrolase activity"/>
    <property type="evidence" value="ECO:0007669"/>
    <property type="project" value="UniProtKB-UniRule"/>
</dbReference>
<evidence type="ECO:0000259" key="3">
    <source>
        <dbReference type="SMART" id="SM00849"/>
    </source>
</evidence>
<dbReference type="SUPFAM" id="SSF56281">
    <property type="entry name" value="Metallo-hydrolase/oxidoreductase"/>
    <property type="match status" value="1"/>
</dbReference>
<comment type="similarity">
    <text evidence="2">Belongs to the UPF0173 family.</text>
</comment>
<evidence type="ECO:0000256" key="1">
    <source>
        <dbReference type="ARBA" id="ARBA00022801"/>
    </source>
</evidence>
<reference evidence="4 5" key="1">
    <citation type="submission" date="2015-10" db="EMBL/GenBank/DDBJ databases">
        <title>Erysipelothrix larvae sp. LV19 isolated from the larval gut of the rhinoceros beetle, Trypoxylus dichotomus.</title>
        <authorList>
            <person name="Lim S."/>
            <person name="Kim B.-C."/>
        </authorList>
    </citation>
    <scope>NUCLEOTIDE SEQUENCE [LARGE SCALE GENOMIC DNA]</scope>
    <source>
        <strain evidence="4 5">LV19</strain>
    </source>
</reference>
<dbReference type="AlphaFoldDB" id="A0A0X8H1P3"/>
<dbReference type="OrthoDB" id="9789133at2"/>